<reference evidence="1" key="1">
    <citation type="submission" date="2019-08" db="EMBL/GenBank/DDBJ databases">
        <authorList>
            <person name="Kucharzyk K."/>
            <person name="Murdoch R.W."/>
            <person name="Higgins S."/>
            <person name="Loffler F."/>
        </authorList>
    </citation>
    <scope>NUCLEOTIDE SEQUENCE</scope>
</reference>
<name>A0A644VR80_9ZZZZ</name>
<dbReference type="AlphaFoldDB" id="A0A644VR80"/>
<proteinExistence type="predicted"/>
<organism evidence="1">
    <name type="scientific">bioreactor metagenome</name>
    <dbReference type="NCBI Taxonomy" id="1076179"/>
    <lineage>
        <taxon>unclassified sequences</taxon>
        <taxon>metagenomes</taxon>
        <taxon>ecological metagenomes</taxon>
    </lineage>
</organism>
<gene>
    <name evidence="1" type="ORF">SDC9_40029</name>
</gene>
<comment type="caution">
    <text evidence="1">The sequence shown here is derived from an EMBL/GenBank/DDBJ whole genome shotgun (WGS) entry which is preliminary data.</text>
</comment>
<protein>
    <submittedName>
        <fullName evidence="1">Uncharacterized protein</fullName>
    </submittedName>
</protein>
<dbReference type="EMBL" id="VSSQ01000407">
    <property type="protein sequence ID" value="MPL93881.1"/>
    <property type="molecule type" value="Genomic_DNA"/>
</dbReference>
<evidence type="ECO:0000313" key="1">
    <source>
        <dbReference type="EMBL" id="MPL93881.1"/>
    </source>
</evidence>
<sequence>MEESIVIEEKIMNTIRSLITGLPGDFQSDEGLHSLTSVVAERKGFFSRRKLTFTARFRVNEEMREVVYNETLVEKKSGLGAGTGEGISGFGFRKWKIASGPGGLEGVLEEQSEMFRRRYGFTFRFQQIRDAVRTLVEKEGYTFKHQIWGKL</sequence>
<accession>A0A644VR80</accession>